<dbReference type="AlphaFoldDB" id="A0A4W3JV51"/>
<reference evidence="6" key="4">
    <citation type="submission" date="2025-08" db="UniProtKB">
        <authorList>
            <consortium name="Ensembl"/>
        </authorList>
    </citation>
    <scope>IDENTIFICATION</scope>
</reference>
<organism evidence="6 7">
    <name type="scientific">Callorhinchus milii</name>
    <name type="common">Ghost shark</name>
    <dbReference type="NCBI Taxonomy" id="7868"/>
    <lineage>
        <taxon>Eukaryota</taxon>
        <taxon>Metazoa</taxon>
        <taxon>Chordata</taxon>
        <taxon>Craniata</taxon>
        <taxon>Vertebrata</taxon>
        <taxon>Chondrichthyes</taxon>
        <taxon>Holocephali</taxon>
        <taxon>Chimaeriformes</taxon>
        <taxon>Callorhinchidae</taxon>
        <taxon>Callorhinchus</taxon>
    </lineage>
</organism>
<dbReference type="GeneTree" id="ENSGT00390000011821"/>
<dbReference type="GO" id="GO:0005634">
    <property type="term" value="C:nucleus"/>
    <property type="evidence" value="ECO:0007669"/>
    <property type="project" value="UniProtKB-SubCell"/>
</dbReference>
<dbReference type="InterPro" id="IPR010301">
    <property type="entry name" value="RRP1"/>
</dbReference>
<comment type="subcellular location">
    <subcellularLocation>
        <location evidence="1">Nucleus</location>
    </subcellularLocation>
</comment>
<accession>A0A4W3JV51</accession>
<evidence type="ECO:0000256" key="4">
    <source>
        <dbReference type="ARBA" id="ARBA00023242"/>
    </source>
</evidence>
<evidence type="ECO:0000313" key="6">
    <source>
        <dbReference type="Ensembl" id="ENSCMIP00000043006.1"/>
    </source>
</evidence>
<keyword evidence="4" id="KW-0539">Nucleus</keyword>
<reference evidence="7" key="3">
    <citation type="journal article" date="2014" name="Nature">
        <title>Elephant shark genome provides unique insights into gnathostome evolution.</title>
        <authorList>
            <consortium name="International Elephant Shark Genome Sequencing Consortium"/>
            <person name="Venkatesh B."/>
            <person name="Lee A.P."/>
            <person name="Ravi V."/>
            <person name="Maurya A.K."/>
            <person name="Lian M.M."/>
            <person name="Swann J.B."/>
            <person name="Ohta Y."/>
            <person name="Flajnik M.F."/>
            <person name="Sutoh Y."/>
            <person name="Kasahara M."/>
            <person name="Hoon S."/>
            <person name="Gangu V."/>
            <person name="Roy S.W."/>
            <person name="Irimia M."/>
            <person name="Korzh V."/>
            <person name="Kondrychyn I."/>
            <person name="Lim Z.W."/>
            <person name="Tay B.H."/>
            <person name="Tohari S."/>
            <person name="Kong K.W."/>
            <person name="Ho S."/>
            <person name="Lorente-Galdos B."/>
            <person name="Quilez J."/>
            <person name="Marques-Bonet T."/>
            <person name="Raney B.J."/>
            <person name="Ingham P.W."/>
            <person name="Tay A."/>
            <person name="Hillier L.W."/>
            <person name="Minx P."/>
            <person name="Boehm T."/>
            <person name="Wilson R.K."/>
            <person name="Brenner S."/>
            <person name="Warren W.C."/>
        </authorList>
    </citation>
    <scope>NUCLEOTIDE SEQUENCE [LARGE SCALE GENOMIC DNA]</scope>
</reference>
<name>A0A4W3JV51_CALMI</name>
<dbReference type="GO" id="GO:0030688">
    <property type="term" value="C:preribosome, small subunit precursor"/>
    <property type="evidence" value="ECO:0007669"/>
    <property type="project" value="InterPro"/>
</dbReference>
<dbReference type="GO" id="GO:0006364">
    <property type="term" value="P:rRNA processing"/>
    <property type="evidence" value="ECO:0007669"/>
    <property type="project" value="UniProtKB-KW"/>
</dbReference>
<reference evidence="7" key="2">
    <citation type="journal article" date="2007" name="PLoS Biol.">
        <title>Survey sequencing and comparative analysis of the elephant shark (Callorhinchus milii) genome.</title>
        <authorList>
            <person name="Venkatesh B."/>
            <person name="Kirkness E.F."/>
            <person name="Loh Y.H."/>
            <person name="Halpern A.L."/>
            <person name="Lee A.P."/>
            <person name="Johnson J."/>
            <person name="Dandona N."/>
            <person name="Viswanathan L.D."/>
            <person name="Tay A."/>
            <person name="Venter J.C."/>
            <person name="Strausberg R.L."/>
            <person name="Brenner S."/>
        </authorList>
    </citation>
    <scope>NUCLEOTIDE SEQUENCE [LARGE SCALE GENOMIC DNA]</scope>
</reference>
<dbReference type="STRING" id="7868.ENSCMIP00000043006"/>
<evidence type="ECO:0000256" key="3">
    <source>
        <dbReference type="ARBA" id="ARBA00022552"/>
    </source>
</evidence>
<dbReference type="Ensembl" id="ENSCMIT00000043627.1">
    <property type="protein sequence ID" value="ENSCMIP00000043006.1"/>
    <property type="gene ID" value="ENSCMIG00000017860.1"/>
</dbReference>
<dbReference type="OMA" id="GFWETTV"/>
<evidence type="ECO:0000313" key="7">
    <source>
        <dbReference type="Proteomes" id="UP000314986"/>
    </source>
</evidence>
<protein>
    <submittedName>
        <fullName evidence="6">Ribosomal RNA processing 1</fullName>
    </submittedName>
</protein>
<proteinExistence type="inferred from homology"/>
<reference evidence="6" key="5">
    <citation type="submission" date="2025-09" db="UniProtKB">
        <authorList>
            <consortium name="Ensembl"/>
        </authorList>
    </citation>
    <scope>IDENTIFICATION</scope>
</reference>
<reference evidence="7" key="1">
    <citation type="journal article" date="2006" name="Science">
        <title>Ancient noncoding elements conserved in the human genome.</title>
        <authorList>
            <person name="Venkatesh B."/>
            <person name="Kirkness E.F."/>
            <person name="Loh Y.H."/>
            <person name="Halpern A.L."/>
            <person name="Lee A.P."/>
            <person name="Johnson J."/>
            <person name="Dandona N."/>
            <person name="Viswanathan L.D."/>
            <person name="Tay A."/>
            <person name="Venter J.C."/>
            <person name="Strausberg R.L."/>
            <person name="Brenner S."/>
        </authorList>
    </citation>
    <scope>NUCLEOTIDE SEQUENCE [LARGE SCALE GENOMIC DNA]</scope>
</reference>
<comment type="similarity">
    <text evidence="2">Belongs to the RRP1 family.</text>
</comment>
<keyword evidence="3" id="KW-0698">rRNA processing</keyword>
<dbReference type="Proteomes" id="UP000314986">
    <property type="component" value="Unassembled WGS sequence"/>
</dbReference>
<feature type="compositionally biased region" description="Acidic residues" evidence="5">
    <location>
        <begin position="252"/>
        <end position="267"/>
    </location>
</feature>
<dbReference type="PANTHER" id="PTHR13026">
    <property type="entry name" value="NNP-1 PROTEIN NOVEL NUCLEAR PROTEIN 1 NOP52"/>
    <property type="match status" value="1"/>
</dbReference>
<dbReference type="Pfam" id="PF05997">
    <property type="entry name" value="Nop52"/>
    <property type="match status" value="1"/>
</dbReference>
<keyword evidence="7" id="KW-1185">Reference proteome</keyword>
<evidence type="ECO:0000256" key="1">
    <source>
        <dbReference type="ARBA" id="ARBA00004123"/>
    </source>
</evidence>
<evidence type="ECO:0000256" key="2">
    <source>
        <dbReference type="ARBA" id="ARBA00006374"/>
    </source>
</evidence>
<evidence type="ECO:0000256" key="5">
    <source>
        <dbReference type="SAM" id="MobiDB-lite"/>
    </source>
</evidence>
<dbReference type="PANTHER" id="PTHR13026:SF0">
    <property type="entry name" value="RIBOSOMAL RNA PROCESSING 1B"/>
    <property type="match status" value="1"/>
</dbReference>
<sequence>KPPSQQTPVPGEKKMAAAAELQFAQRLASNEKRCRDRALSKLRRYLSARSQPSSGNLGPELLKIWKGIFYCMWMQDKPLLQEQLAKNIAQLVHAFQNLDAKFLFMETFCQTMNREWNGIDRLRLDKFYTLIRQVLRQFLQEVRSSGWEDSLVSRFLDCLTAEVLNPAGNSAPNGVRYHFIDIYLEELATVGAQELSAEQNLKFIDPFCCIAAKTKDRVLLHSITHGIFELIVDQAPFAVEDLMKELERSEGVDDSSEDQASDSDLDEPVLGKSAAKHINGAREELWCGGLLDVVELSSDPLLPVFSLQFDYTAIAGRLFELASKSKTAAANRKRLYKLVKKGMDSVELYSISNLCR</sequence>
<dbReference type="InParanoid" id="A0A4W3JV51"/>
<feature type="region of interest" description="Disordered" evidence="5">
    <location>
        <begin position="248"/>
        <end position="267"/>
    </location>
</feature>